<keyword evidence="3 5" id="KW-1133">Transmembrane helix</keyword>
<sequence length="233" mass="25501">MKLATEEDIAGHAAAARKGAIEGAVASSILALGGSYFLHRRFAGYRALPLSLKALGVVILVAPVVSIQAERRGLEYDKSKWEGEGVRFLNGRQMEEDARWEELSTKDKIGDWADRHQYSLILGGWASSLAFAGAIISRDKLQSTAQKVVQARMWAQGLTIGLLIVAGALTQSKRAAAAQHVCFLGTFNFNDLTVHQPKTDHTWRIMIEQQELERQAALEQATPPSRRLPAAAI</sequence>
<reference evidence="7" key="2">
    <citation type="submission" date="2021-10" db="EMBL/GenBank/DDBJ databases">
        <title>Phylogenomics reveals ancestral predisposition of the termite-cultivated fungus Termitomyces towards a domesticated lifestyle.</title>
        <authorList>
            <person name="Auxier B."/>
            <person name="Grum-Grzhimaylo A."/>
            <person name="Cardenas M.E."/>
            <person name="Lodge J.D."/>
            <person name="Laessoe T."/>
            <person name="Pedersen O."/>
            <person name="Smith M.E."/>
            <person name="Kuyper T.W."/>
            <person name="Franco-Molano E.A."/>
            <person name="Baroni T.J."/>
            <person name="Aanen D.K."/>
        </authorList>
    </citation>
    <scope>NUCLEOTIDE SEQUENCE</scope>
    <source>
        <strain evidence="7">D49</strain>
    </source>
</reference>
<dbReference type="PANTHER" id="PTHR28018:SF3">
    <property type="entry name" value="RESPIRATORY SUPERCOMPLEX FACTOR 2, MITOCHONDRIAL"/>
    <property type="match status" value="1"/>
</dbReference>
<feature type="transmembrane region" description="Helical" evidence="5">
    <location>
        <begin position="149"/>
        <end position="169"/>
    </location>
</feature>
<feature type="transmembrane region" description="Helical" evidence="5">
    <location>
        <begin position="50"/>
        <end position="69"/>
    </location>
</feature>
<dbReference type="GO" id="GO:0005739">
    <property type="term" value="C:mitochondrion"/>
    <property type="evidence" value="ECO:0007669"/>
    <property type="project" value="UniProtKB-SubCell"/>
</dbReference>
<dbReference type="GO" id="GO:0033617">
    <property type="term" value="P:mitochondrial respiratory chain complex IV assembly"/>
    <property type="evidence" value="ECO:0007669"/>
    <property type="project" value="TreeGrafter"/>
</dbReference>
<dbReference type="Pfam" id="PF04588">
    <property type="entry name" value="HIG_1_N"/>
    <property type="match status" value="1"/>
</dbReference>
<gene>
    <name evidence="7" type="ORF">H0H81_005867</name>
</gene>
<feature type="transmembrane region" description="Helical" evidence="5">
    <location>
        <begin position="20"/>
        <end position="38"/>
    </location>
</feature>
<evidence type="ECO:0000256" key="3">
    <source>
        <dbReference type="ARBA" id="ARBA00022989"/>
    </source>
</evidence>
<dbReference type="OrthoDB" id="1915122at2759"/>
<accession>A0A9P7FWK1</accession>
<evidence type="ECO:0000256" key="5">
    <source>
        <dbReference type="SAM" id="Phobius"/>
    </source>
</evidence>
<dbReference type="PANTHER" id="PTHR28018">
    <property type="entry name" value="RESPIRATORY SUPERCOMPLEX FACTOR 2, MITOCHONDRIAL"/>
    <property type="match status" value="1"/>
</dbReference>
<dbReference type="EMBL" id="JABCKI010005715">
    <property type="protein sequence ID" value="KAG5639684.1"/>
    <property type="molecule type" value="Genomic_DNA"/>
</dbReference>
<dbReference type="Proteomes" id="UP000717328">
    <property type="component" value="Unassembled WGS sequence"/>
</dbReference>
<dbReference type="InterPro" id="IPR040153">
    <property type="entry name" value="Rcf2"/>
</dbReference>
<keyword evidence="4 5" id="KW-0472">Membrane</keyword>
<protein>
    <recommendedName>
        <fullName evidence="6">HIG1 domain-containing protein</fullName>
    </recommendedName>
</protein>
<feature type="domain" description="HIG1" evidence="6">
    <location>
        <begin position="90"/>
        <end position="181"/>
    </location>
</feature>
<keyword evidence="2 5" id="KW-0812">Transmembrane</keyword>
<organism evidence="7 8">
    <name type="scientific">Sphagnurus paluster</name>
    <dbReference type="NCBI Taxonomy" id="117069"/>
    <lineage>
        <taxon>Eukaryota</taxon>
        <taxon>Fungi</taxon>
        <taxon>Dikarya</taxon>
        <taxon>Basidiomycota</taxon>
        <taxon>Agaricomycotina</taxon>
        <taxon>Agaricomycetes</taxon>
        <taxon>Agaricomycetidae</taxon>
        <taxon>Agaricales</taxon>
        <taxon>Tricholomatineae</taxon>
        <taxon>Lyophyllaceae</taxon>
        <taxon>Sphagnurus</taxon>
    </lineage>
</organism>
<evidence type="ECO:0000313" key="8">
    <source>
        <dbReference type="Proteomes" id="UP000717328"/>
    </source>
</evidence>
<reference evidence="7" key="1">
    <citation type="submission" date="2021-02" db="EMBL/GenBank/DDBJ databases">
        <authorList>
            <person name="Nieuwenhuis M."/>
            <person name="Van De Peppel L.J.J."/>
        </authorList>
    </citation>
    <scope>NUCLEOTIDE SEQUENCE</scope>
    <source>
        <strain evidence="7">D49</strain>
    </source>
</reference>
<evidence type="ECO:0000256" key="2">
    <source>
        <dbReference type="ARBA" id="ARBA00022692"/>
    </source>
</evidence>
<evidence type="ECO:0000313" key="7">
    <source>
        <dbReference type="EMBL" id="KAG5639684.1"/>
    </source>
</evidence>
<dbReference type="PROSITE" id="PS51503">
    <property type="entry name" value="HIG1"/>
    <property type="match status" value="1"/>
</dbReference>
<name>A0A9P7FWK1_9AGAR</name>
<keyword evidence="8" id="KW-1185">Reference proteome</keyword>
<comment type="subcellular location">
    <subcellularLocation>
        <location evidence="1">Mitochondrion</location>
    </subcellularLocation>
</comment>
<evidence type="ECO:0000256" key="4">
    <source>
        <dbReference type="ARBA" id="ARBA00023136"/>
    </source>
</evidence>
<feature type="transmembrane region" description="Helical" evidence="5">
    <location>
        <begin position="118"/>
        <end position="137"/>
    </location>
</feature>
<evidence type="ECO:0000259" key="6">
    <source>
        <dbReference type="PROSITE" id="PS51503"/>
    </source>
</evidence>
<dbReference type="AlphaFoldDB" id="A0A9P7FWK1"/>
<comment type="caution">
    <text evidence="7">The sequence shown here is derived from an EMBL/GenBank/DDBJ whole genome shotgun (WGS) entry which is preliminary data.</text>
</comment>
<dbReference type="InterPro" id="IPR007667">
    <property type="entry name" value="Hypoxia_induced_domain"/>
</dbReference>
<proteinExistence type="predicted"/>
<evidence type="ECO:0000256" key="1">
    <source>
        <dbReference type="ARBA" id="ARBA00004173"/>
    </source>
</evidence>